<organism evidence="13 14">
    <name type="scientific">Ilyodon furcidens</name>
    <name type="common">goldbreast splitfin</name>
    <dbReference type="NCBI Taxonomy" id="33524"/>
    <lineage>
        <taxon>Eukaryota</taxon>
        <taxon>Metazoa</taxon>
        <taxon>Chordata</taxon>
        <taxon>Craniata</taxon>
        <taxon>Vertebrata</taxon>
        <taxon>Euteleostomi</taxon>
        <taxon>Actinopterygii</taxon>
        <taxon>Neopterygii</taxon>
        <taxon>Teleostei</taxon>
        <taxon>Neoteleostei</taxon>
        <taxon>Acanthomorphata</taxon>
        <taxon>Ovalentaria</taxon>
        <taxon>Atherinomorphae</taxon>
        <taxon>Cyprinodontiformes</taxon>
        <taxon>Goodeidae</taxon>
        <taxon>Ilyodon</taxon>
    </lineage>
</organism>
<evidence type="ECO:0000256" key="6">
    <source>
        <dbReference type="ARBA" id="ARBA00023242"/>
    </source>
</evidence>
<evidence type="ECO:0000256" key="10">
    <source>
        <dbReference type="SAM" id="Coils"/>
    </source>
</evidence>
<feature type="coiled-coil region" evidence="10">
    <location>
        <begin position="154"/>
        <end position="181"/>
    </location>
</feature>
<dbReference type="Gene3D" id="3.40.47.10">
    <property type="match status" value="1"/>
</dbReference>
<evidence type="ECO:0000256" key="3">
    <source>
        <dbReference type="ARBA" id="ARBA00017540"/>
    </source>
</evidence>
<feature type="region of interest" description="Disordered" evidence="11">
    <location>
        <begin position="267"/>
        <end position="368"/>
    </location>
</feature>
<evidence type="ECO:0000256" key="9">
    <source>
        <dbReference type="ARBA" id="ARBA00033097"/>
    </source>
</evidence>
<comment type="caution">
    <text evidence="13">The sequence shown here is derived from an EMBL/GenBank/DDBJ whole genome shotgun (WGS) entry which is preliminary data.</text>
</comment>
<dbReference type="PANTHER" id="PTHR15217:SF0">
    <property type="entry name" value="PRE-MRNA-SPLICING REGULATOR WTAP"/>
    <property type="match status" value="1"/>
</dbReference>
<keyword evidence="14" id="KW-1185">Reference proteome</keyword>
<dbReference type="SUPFAM" id="SSF53901">
    <property type="entry name" value="Thiolase-like"/>
    <property type="match status" value="1"/>
</dbReference>
<evidence type="ECO:0000256" key="11">
    <source>
        <dbReference type="SAM" id="MobiDB-lite"/>
    </source>
</evidence>
<comment type="similarity">
    <text evidence="2">Belongs to the fl(2)d family.</text>
</comment>
<reference evidence="13 14" key="1">
    <citation type="submission" date="2021-06" db="EMBL/GenBank/DDBJ databases">
        <authorList>
            <person name="Palmer J.M."/>
        </authorList>
    </citation>
    <scope>NUCLEOTIDE SEQUENCE [LARGE SCALE GENOMIC DNA]</scope>
    <source>
        <strain evidence="14">if_2019</strain>
        <tissue evidence="13">Muscle</tissue>
    </source>
</reference>
<keyword evidence="6" id="KW-0539">Nucleus</keyword>
<evidence type="ECO:0000256" key="5">
    <source>
        <dbReference type="ARBA" id="ARBA00023187"/>
    </source>
</evidence>
<evidence type="ECO:0000313" key="13">
    <source>
        <dbReference type="EMBL" id="MEQ2251093.1"/>
    </source>
</evidence>
<evidence type="ECO:0000256" key="4">
    <source>
        <dbReference type="ARBA" id="ARBA00022664"/>
    </source>
</evidence>
<dbReference type="EMBL" id="JAHRIQ010093164">
    <property type="protein sequence ID" value="MEQ2251093.1"/>
    <property type="molecule type" value="Genomic_DNA"/>
</dbReference>
<keyword evidence="5" id="KW-0508">mRNA splicing</keyword>
<gene>
    <name evidence="13" type="ORF">ILYODFUR_007458</name>
</gene>
<evidence type="ECO:0000256" key="1">
    <source>
        <dbReference type="ARBA" id="ARBA00004123"/>
    </source>
</evidence>
<dbReference type="PANTHER" id="PTHR15217">
    <property type="entry name" value="WILMS' TUMOR 1-ASSOCIATING PROTEIN"/>
    <property type="match status" value="1"/>
</dbReference>
<comment type="subcellular location">
    <subcellularLocation>
        <location evidence="1">Nucleus</location>
    </subcellularLocation>
</comment>
<evidence type="ECO:0000313" key="14">
    <source>
        <dbReference type="Proteomes" id="UP001482620"/>
    </source>
</evidence>
<name>A0ABV0V3P6_9TELE</name>
<dbReference type="Pfam" id="PF00108">
    <property type="entry name" value="Thiolase_N"/>
    <property type="match status" value="1"/>
</dbReference>
<keyword evidence="10" id="KW-0175">Coiled coil</keyword>
<proteinExistence type="inferred from homology"/>
<dbReference type="Proteomes" id="UP001482620">
    <property type="component" value="Unassembled WGS sequence"/>
</dbReference>
<evidence type="ECO:0000256" key="2">
    <source>
        <dbReference type="ARBA" id="ARBA00010313"/>
    </source>
</evidence>
<evidence type="ECO:0000256" key="7">
    <source>
        <dbReference type="ARBA" id="ARBA00032336"/>
    </source>
</evidence>
<feature type="compositionally biased region" description="Polar residues" evidence="11">
    <location>
        <begin position="319"/>
        <end position="335"/>
    </location>
</feature>
<dbReference type="InterPro" id="IPR020616">
    <property type="entry name" value="Thiolase_N"/>
</dbReference>
<dbReference type="InterPro" id="IPR033757">
    <property type="entry name" value="WTAP"/>
</dbReference>
<evidence type="ECO:0000256" key="8">
    <source>
        <dbReference type="ARBA" id="ARBA00032703"/>
    </source>
</evidence>
<protein>
    <recommendedName>
        <fullName evidence="3">Pre-mRNA-splicing regulator WTAP</fullName>
    </recommendedName>
    <alternativeName>
        <fullName evidence="9">Female-lethal(2)D homolog</fullName>
    </alternativeName>
    <alternativeName>
        <fullName evidence="8">WT1-associated protein</fullName>
    </alternativeName>
    <alternativeName>
        <fullName evidence="7">Wilms tumor 1-associating protein</fullName>
    </alternativeName>
</protein>
<feature type="compositionally biased region" description="Low complexity" evidence="11">
    <location>
        <begin position="267"/>
        <end position="297"/>
    </location>
</feature>
<sequence length="546" mass="59885">MKKSNNFACDSEELNKKNLEVFLKTSKGTGLLTMTNEEPLPKKVRLSESDMKTLTREELCTRWKQHDAYVQVLEAKYAELCSNDVPGLKESEEKLKQQQQESARRENILVMRLATKEQEMQECTTQIQYLKQVQQPSVAQLRSSMVDPAINLFFLKMKAELEQTKDKLEQAQNELSAWKFTPDSQTGKKLMAKCRMLIQENQELGRQLSQGRIAQLEAELALQKKYSEELKSSQDELNDFIIQLDEEVEGMQSTILVLQQQLKDSRQQLAQSQGASAGAGPSRTSPTASSSSAEPSTQPEQTSAPSEQGGKDYGRVSNGPRNSNSSQRSETTTPSLYRERRHQEARLLPVELEDLPVSGANSTTDPNEDKAALVTKGTRTAVSRHAQNGLDSNTMSTDLSVSGQTGIERGQDFSFKPEPFRMNTEPVVIVSAARTPIGCLSGALSTLTLRDLCSPVIKDVLKRAEVKPEEVSEVIIGHVLTAGQGQNPARQASVAAGIPYLVPAWSCQMVCGSGLKAVCLGAQSIQAGESTVVVAGGMESMSRVGN</sequence>
<feature type="domain" description="Thiolase N-terminal" evidence="12">
    <location>
        <begin position="427"/>
        <end position="544"/>
    </location>
</feature>
<keyword evidence="4" id="KW-0507">mRNA processing</keyword>
<evidence type="ECO:0000259" key="12">
    <source>
        <dbReference type="Pfam" id="PF00108"/>
    </source>
</evidence>
<dbReference type="Pfam" id="PF17098">
    <property type="entry name" value="Wtap"/>
    <property type="match status" value="1"/>
</dbReference>
<accession>A0ABV0V3P6</accession>
<dbReference type="InterPro" id="IPR016039">
    <property type="entry name" value="Thiolase-like"/>
</dbReference>